<keyword evidence="4" id="KW-1185">Reference proteome</keyword>
<evidence type="ECO:0000313" key="3">
    <source>
        <dbReference type="EMBL" id="CAE7447607.1"/>
    </source>
</evidence>
<reference evidence="3" key="1">
    <citation type="submission" date="2021-02" db="EMBL/GenBank/DDBJ databases">
        <authorList>
            <person name="Dougan E. K."/>
            <person name="Rhodes N."/>
            <person name="Thang M."/>
            <person name="Chan C."/>
        </authorList>
    </citation>
    <scope>NUCLEOTIDE SEQUENCE</scope>
</reference>
<keyword evidence="2" id="KW-0732">Signal</keyword>
<sequence length="127" mass="13750">MVVLDESRVVLLACNLVAVVLNPWGHATQTKVSTRAQGYVHAFDPNPVHDDIAASGAGPNGRWRGGLDPCSSTRSSLQCARGQNTNFECSRGCAYESSIRISSEPSSEARKELREMEAKKEEAAVEM</sequence>
<comment type="caution">
    <text evidence="3">The sequence shown here is derived from an EMBL/GenBank/DDBJ whole genome shotgun (WGS) entry which is preliminary data.</text>
</comment>
<feature type="compositionally biased region" description="Basic and acidic residues" evidence="1">
    <location>
        <begin position="107"/>
        <end position="127"/>
    </location>
</feature>
<name>A0A812RLI9_9DINO</name>
<evidence type="ECO:0000256" key="1">
    <source>
        <dbReference type="SAM" id="MobiDB-lite"/>
    </source>
</evidence>
<proteinExistence type="predicted"/>
<dbReference type="EMBL" id="CAJNDS010002357">
    <property type="protein sequence ID" value="CAE7447607.1"/>
    <property type="molecule type" value="Genomic_DNA"/>
</dbReference>
<feature type="chain" id="PRO_5032702193" evidence="2">
    <location>
        <begin position="28"/>
        <end position="127"/>
    </location>
</feature>
<dbReference type="AlphaFoldDB" id="A0A812RLI9"/>
<organism evidence="3 4">
    <name type="scientific">Symbiodinium natans</name>
    <dbReference type="NCBI Taxonomy" id="878477"/>
    <lineage>
        <taxon>Eukaryota</taxon>
        <taxon>Sar</taxon>
        <taxon>Alveolata</taxon>
        <taxon>Dinophyceae</taxon>
        <taxon>Suessiales</taxon>
        <taxon>Symbiodiniaceae</taxon>
        <taxon>Symbiodinium</taxon>
    </lineage>
</organism>
<gene>
    <name evidence="3" type="ORF">SNAT2548_LOCUS24421</name>
</gene>
<evidence type="ECO:0000313" key="4">
    <source>
        <dbReference type="Proteomes" id="UP000604046"/>
    </source>
</evidence>
<accession>A0A812RLI9</accession>
<feature type="region of interest" description="Disordered" evidence="1">
    <location>
        <begin position="104"/>
        <end position="127"/>
    </location>
</feature>
<protein>
    <submittedName>
        <fullName evidence="3">Uncharacterized protein</fullName>
    </submittedName>
</protein>
<evidence type="ECO:0000256" key="2">
    <source>
        <dbReference type="SAM" id="SignalP"/>
    </source>
</evidence>
<dbReference type="Proteomes" id="UP000604046">
    <property type="component" value="Unassembled WGS sequence"/>
</dbReference>
<feature type="signal peptide" evidence="2">
    <location>
        <begin position="1"/>
        <end position="27"/>
    </location>
</feature>